<accession>A0AAV4PUD3</accession>
<keyword evidence="3" id="KW-1185">Reference proteome</keyword>
<feature type="region of interest" description="Disordered" evidence="1">
    <location>
        <begin position="37"/>
        <end position="72"/>
    </location>
</feature>
<sequence length="92" mass="10375">MPPLSHHAPNKIHSLAIYANLFNPLFKTLNRKDSPSLYQTSLSQKKSSAHSNTRKAPSLQFDTKSSTNTSPWMVLGTSRVQFRTEQCSDGRR</sequence>
<dbReference type="EMBL" id="BPLR01005098">
    <property type="protein sequence ID" value="GIX99783.1"/>
    <property type="molecule type" value="Genomic_DNA"/>
</dbReference>
<evidence type="ECO:0000313" key="2">
    <source>
        <dbReference type="EMBL" id="GIX99783.1"/>
    </source>
</evidence>
<evidence type="ECO:0000256" key="1">
    <source>
        <dbReference type="SAM" id="MobiDB-lite"/>
    </source>
</evidence>
<gene>
    <name evidence="2" type="ORF">CEXT_371651</name>
</gene>
<dbReference type="AlphaFoldDB" id="A0AAV4PUD3"/>
<protein>
    <submittedName>
        <fullName evidence="2">Uncharacterized protein</fullName>
    </submittedName>
</protein>
<reference evidence="2 3" key="1">
    <citation type="submission" date="2021-06" db="EMBL/GenBank/DDBJ databases">
        <title>Caerostris extrusa draft genome.</title>
        <authorList>
            <person name="Kono N."/>
            <person name="Arakawa K."/>
        </authorList>
    </citation>
    <scope>NUCLEOTIDE SEQUENCE [LARGE SCALE GENOMIC DNA]</scope>
</reference>
<feature type="compositionally biased region" description="Polar residues" evidence="1">
    <location>
        <begin position="37"/>
        <end position="71"/>
    </location>
</feature>
<proteinExistence type="predicted"/>
<evidence type="ECO:0000313" key="3">
    <source>
        <dbReference type="Proteomes" id="UP001054945"/>
    </source>
</evidence>
<name>A0AAV4PUD3_CAEEX</name>
<dbReference type="Proteomes" id="UP001054945">
    <property type="component" value="Unassembled WGS sequence"/>
</dbReference>
<organism evidence="2 3">
    <name type="scientific">Caerostris extrusa</name>
    <name type="common">Bark spider</name>
    <name type="synonym">Caerostris bankana</name>
    <dbReference type="NCBI Taxonomy" id="172846"/>
    <lineage>
        <taxon>Eukaryota</taxon>
        <taxon>Metazoa</taxon>
        <taxon>Ecdysozoa</taxon>
        <taxon>Arthropoda</taxon>
        <taxon>Chelicerata</taxon>
        <taxon>Arachnida</taxon>
        <taxon>Araneae</taxon>
        <taxon>Araneomorphae</taxon>
        <taxon>Entelegynae</taxon>
        <taxon>Araneoidea</taxon>
        <taxon>Araneidae</taxon>
        <taxon>Caerostris</taxon>
    </lineage>
</organism>
<comment type="caution">
    <text evidence="2">The sequence shown here is derived from an EMBL/GenBank/DDBJ whole genome shotgun (WGS) entry which is preliminary data.</text>
</comment>